<evidence type="ECO:0000259" key="1">
    <source>
        <dbReference type="Pfam" id="PF13547"/>
    </source>
</evidence>
<sequence>MSGSAPKLTYAADWSEYSGYQPAGEKFFHLDPLWASANIDAVGIDNYMPLADWRDGETHTDASMANSIYEMNYLRDNITGGEGHDWYYASDTDRLSGTRTPITDGAGEPWIWRFKDIANWWNQPHHDRPGGVREASSTAWVPQSKPIWFTELGCGAVDKGANQPNKFADPKSAESGLPYFSNGNADPLMQRQFLRAHQAFWRDPTNNPAGMVDIDRLYLWTWDARPYPAFPGLLDVWADGGNYATGHWLSGRLGGVAADELITAIAEDFGVALDRVEVSGPFLAGYQLTGAGSCRDALEPVLKSCGLSLRSAATGLQIVPARVQVDMIVDPEKLAVTERPTISRRRADPGEAVSRVALTYIDREHDYLTAEVSAVRNDAGTLFGHTSALVLDMSSARLVAERQLADLDQNIETVSMVLPPSLGAVETGDMLTLSGILSTLLQVTETRDGGTRAITAKSLPNPGGITITAAVSAQTRAAPMARAMPLVAIAQLPPVPSDPAKMRLAIAAYAEPWPGAVSVADTVSGVQLAQLSRRGAVGVTLDAFGPGPTAVWDLANRLSVKALCRTFGLNGAHNGAGRGQSSGGGNRCWRLGGHRLCQRRTGEPANL</sequence>
<evidence type="ECO:0000259" key="2">
    <source>
        <dbReference type="Pfam" id="PF13550"/>
    </source>
</evidence>
<keyword evidence="4" id="KW-1185">Reference proteome</keyword>
<dbReference type="RefSeq" id="WP_282219162.1">
    <property type="nucleotide sequence ID" value="NZ_CP118246.1"/>
</dbReference>
<dbReference type="Pfam" id="PF13547">
    <property type="entry name" value="GTA_TIM"/>
    <property type="match status" value="1"/>
</dbReference>
<protein>
    <submittedName>
        <fullName evidence="3">Glycoside hydrolase TIM-barrel-like domain-containing protein</fullName>
    </submittedName>
</protein>
<gene>
    <name evidence="3" type="ORF">PSQ19_00525</name>
</gene>
<dbReference type="InterPro" id="IPR032876">
    <property type="entry name" value="J_dom"/>
</dbReference>
<evidence type="ECO:0000313" key="3">
    <source>
        <dbReference type="EMBL" id="WDR02760.1"/>
    </source>
</evidence>
<dbReference type="Proteomes" id="UP001220530">
    <property type="component" value="Chromosome"/>
</dbReference>
<organism evidence="3 4">
    <name type="scientific">Devosia algicola</name>
    <dbReference type="NCBI Taxonomy" id="3026418"/>
    <lineage>
        <taxon>Bacteria</taxon>
        <taxon>Pseudomonadati</taxon>
        <taxon>Pseudomonadota</taxon>
        <taxon>Alphaproteobacteria</taxon>
        <taxon>Hyphomicrobiales</taxon>
        <taxon>Devosiaceae</taxon>
        <taxon>Devosia</taxon>
    </lineage>
</organism>
<name>A0ABY7YPE2_9HYPH</name>
<dbReference type="InterPro" id="IPR025195">
    <property type="entry name" value="GTA_TIM_dom"/>
</dbReference>
<accession>A0ABY7YPE2</accession>
<feature type="domain" description="Tip attachment protein J" evidence="2">
    <location>
        <begin position="291"/>
        <end position="434"/>
    </location>
</feature>
<reference evidence="3 4" key="1">
    <citation type="submission" date="2023-02" db="EMBL/GenBank/DDBJ databases">
        <title>Devosia algicola sp. nov., isolated from the phycosphere of marine algae.</title>
        <authorList>
            <person name="Kim J.M."/>
            <person name="Lee J.K."/>
            <person name="Choi B.J."/>
            <person name="Bayburt H."/>
            <person name="Jeon C.O."/>
        </authorList>
    </citation>
    <scope>NUCLEOTIDE SEQUENCE [LARGE SCALE GENOMIC DNA]</scope>
    <source>
        <strain evidence="3 4">G20-9</strain>
    </source>
</reference>
<dbReference type="Pfam" id="PF13550">
    <property type="entry name" value="Phage-tail_3"/>
    <property type="match status" value="1"/>
</dbReference>
<dbReference type="EMBL" id="CP118246">
    <property type="protein sequence ID" value="WDR02760.1"/>
    <property type="molecule type" value="Genomic_DNA"/>
</dbReference>
<proteinExistence type="predicted"/>
<dbReference type="Gene3D" id="3.20.20.80">
    <property type="entry name" value="Glycosidases"/>
    <property type="match status" value="1"/>
</dbReference>
<evidence type="ECO:0000313" key="4">
    <source>
        <dbReference type="Proteomes" id="UP001220530"/>
    </source>
</evidence>
<feature type="domain" description="GTA TIM-barrel-like" evidence="1">
    <location>
        <begin position="3"/>
        <end position="231"/>
    </location>
</feature>